<dbReference type="PATRIC" id="fig|226910.6.peg.1483"/>
<dbReference type="Proteomes" id="UP000031535">
    <property type="component" value="Unassembled WGS sequence"/>
</dbReference>
<accession>A0A0C2I6H7</accession>
<keyword evidence="2" id="KW-1185">Reference proteome</keyword>
<organism evidence="1 2">
    <name type="scientific">Pseudomonas batumici</name>
    <dbReference type="NCBI Taxonomy" id="226910"/>
    <lineage>
        <taxon>Bacteria</taxon>
        <taxon>Pseudomonadati</taxon>
        <taxon>Pseudomonadota</taxon>
        <taxon>Gammaproteobacteria</taxon>
        <taxon>Pseudomonadales</taxon>
        <taxon>Pseudomonadaceae</taxon>
        <taxon>Pseudomonas</taxon>
    </lineage>
</organism>
<comment type="caution">
    <text evidence="1">The sequence shown here is derived from an EMBL/GenBank/DDBJ whole genome shotgun (WGS) entry which is preliminary data.</text>
</comment>
<evidence type="ECO:0000313" key="2">
    <source>
        <dbReference type="Proteomes" id="UP000031535"/>
    </source>
</evidence>
<dbReference type="EMBL" id="JXDG01000014">
    <property type="protein sequence ID" value="KIH84811.1"/>
    <property type="molecule type" value="Genomic_DNA"/>
</dbReference>
<dbReference type="AlphaFoldDB" id="A0A0C2I6H7"/>
<evidence type="ECO:0000313" key="1">
    <source>
        <dbReference type="EMBL" id="KIH84811.1"/>
    </source>
</evidence>
<protein>
    <submittedName>
        <fullName evidence="1">Uncharacterized protein</fullName>
    </submittedName>
</protein>
<reference evidence="1 2" key="1">
    <citation type="submission" date="2015-01" db="EMBL/GenBank/DDBJ databases">
        <title>Complete genome of Pseudomonas batumici UCM B-321 producer of the batumin antibiotic with strong antistaphilococcal and potential anticancer activity.</title>
        <authorList>
            <person name="Klochko V.V."/>
            <person name="Zelena L.B."/>
            <person name="Elena K.A."/>
            <person name="Reva O.N."/>
        </authorList>
    </citation>
    <scope>NUCLEOTIDE SEQUENCE [LARGE SCALE GENOMIC DNA]</scope>
    <source>
        <strain evidence="1 2">UCM B-321</strain>
    </source>
</reference>
<name>A0A0C2I6H7_9PSED</name>
<gene>
    <name evidence="1" type="ORF">UCMB321_1491</name>
</gene>
<sequence>MLVSVLDSLLFDSLISKAYSVISTHSGWPCAVRSVPSGKWRPPVAFAVSAPLAKPRRCRALPLR</sequence>
<proteinExistence type="predicted"/>